<accession>C5M8A7</accession>
<dbReference type="HOGENOM" id="CLU_1970251_0_0_1"/>
<proteinExistence type="predicted"/>
<dbReference type="AlphaFoldDB" id="C5M8A7"/>
<protein>
    <submittedName>
        <fullName evidence="1">Uncharacterized protein</fullName>
    </submittedName>
</protein>
<dbReference type="GeneID" id="8297352"/>
<sequence>MDHSRGSSKSIVQTFVSWYFFSLAGITRYKLGSPIRIVVFVAFSECGNKKKSPTNALVKIVHFRGSDKILQRSQQFLRIPLFSRAITESLDICLLWSTMDQKLLIYRWIWCQNIIRRNEIWLEARMS</sequence>
<dbReference type="VEuPathDB" id="FungiDB:CTRG_02629"/>
<evidence type="ECO:0000313" key="1">
    <source>
        <dbReference type="EMBL" id="EER33811.1"/>
    </source>
</evidence>
<evidence type="ECO:0000313" key="2">
    <source>
        <dbReference type="Proteomes" id="UP000002037"/>
    </source>
</evidence>
<reference evidence="1 2" key="1">
    <citation type="journal article" date="2009" name="Nature">
        <title>Evolution of pathogenicity and sexual reproduction in eight Candida genomes.</title>
        <authorList>
            <person name="Butler G."/>
            <person name="Rasmussen M.D."/>
            <person name="Lin M.F."/>
            <person name="Santos M.A."/>
            <person name="Sakthikumar S."/>
            <person name="Munro C.A."/>
            <person name="Rheinbay E."/>
            <person name="Grabherr M."/>
            <person name="Forche A."/>
            <person name="Reedy J.L."/>
            <person name="Agrafioti I."/>
            <person name="Arnaud M.B."/>
            <person name="Bates S."/>
            <person name="Brown A.J."/>
            <person name="Brunke S."/>
            <person name="Costanzo M.C."/>
            <person name="Fitzpatrick D.A."/>
            <person name="de Groot P.W."/>
            <person name="Harris D."/>
            <person name="Hoyer L.L."/>
            <person name="Hube B."/>
            <person name="Klis F.M."/>
            <person name="Kodira C."/>
            <person name="Lennard N."/>
            <person name="Logue M.E."/>
            <person name="Martin R."/>
            <person name="Neiman A.M."/>
            <person name="Nikolaou E."/>
            <person name="Quail M.A."/>
            <person name="Quinn J."/>
            <person name="Santos M.C."/>
            <person name="Schmitzberger F.F."/>
            <person name="Sherlock G."/>
            <person name="Shah P."/>
            <person name="Silverstein K.A."/>
            <person name="Skrzypek M.S."/>
            <person name="Soll D."/>
            <person name="Staggs R."/>
            <person name="Stansfield I."/>
            <person name="Stumpf M.P."/>
            <person name="Sudbery P.E."/>
            <person name="Srikantha T."/>
            <person name="Zeng Q."/>
            <person name="Berman J."/>
            <person name="Berriman M."/>
            <person name="Heitman J."/>
            <person name="Gow N.A."/>
            <person name="Lorenz M.C."/>
            <person name="Birren B.W."/>
            <person name="Kellis M."/>
            <person name="Cuomo C.A."/>
        </authorList>
    </citation>
    <scope>NUCLEOTIDE SEQUENCE [LARGE SCALE GENOMIC DNA]</scope>
    <source>
        <strain evidence="2">ATCC MYA-3404 / T1</strain>
    </source>
</reference>
<dbReference type="Proteomes" id="UP000002037">
    <property type="component" value="Unassembled WGS sequence"/>
</dbReference>
<organism evidence="1 2">
    <name type="scientific">Candida tropicalis (strain ATCC MYA-3404 / T1)</name>
    <name type="common">Yeast</name>
    <dbReference type="NCBI Taxonomy" id="294747"/>
    <lineage>
        <taxon>Eukaryota</taxon>
        <taxon>Fungi</taxon>
        <taxon>Dikarya</taxon>
        <taxon>Ascomycota</taxon>
        <taxon>Saccharomycotina</taxon>
        <taxon>Pichiomycetes</taxon>
        <taxon>Debaryomycetaceae</taxon>
        <taxon>Candida/Lodderomyces clade</taxon>
        <taxon>Candida</taxon>
    </lineage>
</organism>
<dbReference type="KEGG" id="ctp:CTRG_02629"/>
<dbReference type="RefSeq" id="XP_002548332.1">
    <property type="nucleotide sequence ID" value="XM_002548286.1"/>
</dbReference>
<name>C5M8A7_CANTT</name>
<gene>
    <name evidence="1" type="ORF">CTRG_02629</name>
</gene>
<dbReference type="EMBL" id="GG692397">
    <property type="protein sequence ID" value="EER33811.1"/>
    <property type="molecule type" value="Genomic_DNA"/>
</dbReference>
<keyword evidence="2" id="KW-1185">Reference proteome</keyword>